<dbReference type="InterPro" id="IPR050890">
    <property type="entry name" value="PTS_EIIA_component"/>
</dbReference>
<evidence type="ECO:0000313" key="9">
    <source>
        <dbReference type="Proteomes" id="UP000199662"/>
    </source>
</evidence>
<comment type="subcellular location">
    <subcellularLocation>
        <location evidence="1">Cytoplasm</location>
    </subcellularLocation>
</comment>
<dbReference type="PROSITE" id="PS51093">
    <property type="entry name" value="PTS_EIIA_TYPE_1"/>
    <property type="match status" value="1"/>
</dbReference>
<organism evidence="8 9">
    <name type="scientific">Propionispira arboris</name>
    <dbReference type="NCBI Taxonomy" id="84035"/>
    <lineage>
        <taxon>Bacteria</taxon>
        <taxon>Bacillati</taxon>
        <taxon>Bacillota</taxon>
        <taxon>Negativicutes</taxon>
        <taxon>Selenomonadales</taxon>
        <taxon>Selenomonadaceae</taxon>
        <taxon>Propionispira</taxon>
    </lineage>
</organism>
<accession>A0A1H7DFG2</accession>
<dbReference type="PANTHER" id="PTHR45008:SF1">
    <property type="entry name" value="PTS SYSTEM GLUCOSE-SPECIFIC EIIA COMPONENT"/>
    <property type="match status" value="1"/>
</dbReference>
<evidence type="ECO:0000256" key="6">
    <source>
        <dbReference type="ARBA" id="ARBA00022777"/>
    </source>
</evidence>
<dbReference type="Pfam" id="PF00358">
    <property type="entry name" value="PTS_EIIA_1"/>
    <property type="match status" value="1"/>
</dbReference>
<dbReference type="FunFam" id="2.70.70.10:FF:000001">
    <property type="entry name" value="PTS system glucose-specific IIA component"/>
    <property type="match status" value="1"/>
</dbReference>
<evidence type="ECO:0000256" key="1">
    <source>
        <dbReference type="ARBA" id="ARBA00004496"/>
    </source>
</evidence>
<dbReference type="RefSeq" id="WP_091835915.1">
    <property type="nucleotide sequence ID" value="NZ_FNZK01000032.1"/>
</dbReference>
<sequence length="156" mass="17060">MFGLFNKKKFEIYAPVLGKVIDITEVEDAVFSSKMLGDGFAVEPETDCILAPCDGQIVLLAGTKHAVAIEKDGVQILIHVGLDTVELNGAGFEVHIKENDSVKQGDKLITFDRNYILSQEKKLTTIVVLTNMADKVKNVVKTLEDSSGKILVIEPK</sequence>
<keyword evidence="5" id="KW-0598">Phosphotransferase system</keyword>
<keyword evidence="4" id="KW-0808">Transferase</keyword>
<name>A0A1H7DFG2_9FIRM</name>
<dbReference type="STRING" id="84035.SAMN05660742_13211"/>
<gene>
    <name evidence="8" type="ORF">SAMN05660742_13211</name>
</gene>
<protein>
    <submittedName>
        <fullName evidence="8">PTS system, glucose-specific IIA component</fullName>
    </submittedName>
</protein>
<dbReference type="GO" id="GO:0009401">
    <property type="term" value="P:phosphoenolpyruvate-dependent sugar phosphotransferase system"/>
    <property type="evidence" value="ECO:0007669"/>
    <property type="project" value="UniProtKB-KW"/>
</dbReference>
<evidence type="ECO:0000256" key="5">
    <source>
        <dbReference type="ARBA" id="ARBA00022683"/>
    </source>
</evidence>
<dbReference type="PROSITE" id="PS00371">
    <property type="entry name" value="PTS_EIIA_TYPE_1_HIS"/>
    <property type="match status" value="1"/>
</dbReference>
<proteinExistence type="predicted"/>
<keyword evidence="2" id="KW-0813">Transport</keyword>
<dbReference type="InterPro" id="IPR011055">
    <property type="entry name" value="Dup_hybrid_motif"/>
</dbReference>
<dbReference type="Gene3D" id="2.70.70.10">
    <property type="entry name" value="Glucose Permease (Domain IIA)"/>
    <property type="match status" value="1"/>
</dbReference>
<reference evidence="8 9" key="1">
    <citation type="submission" date="2016-10" db="EMBL/GenBank/DDBJ databases">
        <authorList>
            <person name="de Groot N.N."/>
        </authorList>
    </citation>
    <scope>NUCLEOTIDE SEQUENCE [LARGE SCALE GENOMIC DNA]</scope>
    <source>
        <strain evidence="8 9">DSM 2179</strain>
    </source>
</reference>
<dbReference type="PANTHER" id="PTHR45008">
    <property type="entry name" value="PTS SYSTEM GLUCOSE-SPECIFIC EIIA COMPONENT"/>
    <property type="match status" value="1"/>
</dbReference>
<evidence type="ECO:0000256" key="3">
    <source>
        <dbReference type="ARBA" id="ARBA00022597"/>
    </source>
</evidence>
<dbReference type="NCBIfam" id="TIGR00830">
    <property type="entry name" value="PTBA"/>
    <property type="match status" value="1"/>
</dbReference>
<dbReference type="GO" id="GO:0005737">
    <property type="term" value="C:cytoplasm"/>
    <property type="evidence" value="ECO:0007669"/>
    <property type="project" value="UniProtKB-SubCell"/>
</dbReference>
<keyword evidence="6" id="KW-0418">Kinase</keyword>
<evidence type="ECO:0000259" key="7">
    <source>
        <dbReference type="PROSITE" id="PS51093"/>
    </source>
</evidence>
<dbReference type="EMBL" id="FNZK01000032">
    <property type="protein sequence ID" value="SEJ96975.1"/>
    <property type="molecule type" value="Genomic_DNA"/>
</dbReference>
<evidence type="ECO:0000313" key="8">
    <source>
        <dbReference type="EMBL" id="SEJ96975.1"/>
    </source>
</evidence>
<dbReference type="SUPFAM" id="SSF51261">
    <property type="entry name" value="Duplicated hybrid motif"/>
    <property type="match status" value="1"/>
</dbReference>
<feature type="domain" description="PTS EIIA type-1" evidence="7">
    <location>
        <begin position="28"/>
        <end position="131"/>
    </location>
</feature>
<dbReference type="Proteomes" id="UP000199662">
    <property type="component" value="Unassembled WGS sequence"/>
</dbReference>
<evidence type="ECO:0000256" key="4">
    <source>
        <dbReference type="ARBA" id="ARBA00022679"/>
    </source>
</evidence>
<evidence type="ECO:0000256" key="2">
    <source>
        <dbReference type="ARBA" id="ARBA00022448"/>
    </source>
</evidence>
<dbReference type="InterPro" id="IPR001127">
    <property type="entry name" value="PTS_EIIA_1_perm"/>
</dbReference>
<keyword evidence="9" id="KW-1185">Reference proteome</keyword>
<dbReference type="GO" id="GO:0016301">
    <property type="term" value="F:kinase activity"/>
    <property type="evidence" value="ECO:0007669"/>
    <property type="project" value="UniProtKB-KW"/>
</dbReference>
<dbReference type="AlphaFoldDB" id="A0A1H7DFG2"/>
<keyword evidence="3" id="KW-0762">Sugar transport</keyword>